<sequence>MALVVSNPYPTMFCSPTTRRRNQVGYFFHHHVRATSGPLTEQCRLGTPRKPTEVQDPLPAPWAVS</sequence>
<evidence type="ECO:0000256" key="1">
    <source>
        <dbReference type="SAM" id="MobiDB-lite"/>
    </source>
</evidence>
<dbReference type="AlphaFoldDB" id="A0A9D4R111"/>
<name>A0A9D4R111_DREPO</name>
<evidence type="ECO:0000313" key="3">
    <source>
        <dbReference type="Proteomes" id="UP000828390"/>
    </source>
</evidence>
<feature type="region of interest" description="Disordered" evidence="1">
    <location>
        <begin position="39"/>
        <end position="65"/>
    </location>
</feature>
<protein>
    <submittedName>
        <fullName evidence="2">Uncharacterized protein</fullName>
    </submittedName>
</protein>
<proteinExistence type="predicted"/>
<gene>
    <name evidence="2" type="ORF">DPMN_091775</name>
</gene>
<reference evidence="2" key="1">
    <citation type="journal article" date="2019" name="bioRxiv">
        <title>The Genome of the Zebra Mussel, Dreissena polymorpha: A Resource for Invasive Species Research.</title>
        <authorList>
            <person name="McCartney M.A."/>
            <person name="Auch B."/>
            <person name="Kono T."/>
            <person name="Mallez S."/>
            <person name="Zhang Y."/>
            <person name="Obille A."/>
            <person name="Becker A."/>
            <person name="Abrahante J.E."/>
            <person name="Garbe J."/>
            <person name="Badalamenti J.P."/>
            <person name="Herman A."/>
            <person name="Mangelson H."/>
            <person name="Liachko I."/>
            <person name="Sullivan S."/>
            <person name="Sone E.D."/>
            <person name="Koren S."/>
            <person name="Silverstein K.A.T."/>
            <person name="Beckman K.B."/>
            <person name="Gohl D.M."/>
        </authorList>
    </citation>
    <scope>NUCLEOTIDE SEQUENCE</scope>
    <source>
        <strain evidence="2">Duluth1</strain>
        <tissue evidence="2">Whole animal</tissue>
    </source>
</reference>
<dbReference type="EMBL" id="JAIWYP010000003">
    <property type="protein sequence ID" value="KAH3849375.1"/>
    <property type="molecule type" value="Genomic_DNA"/>
</dbReference>
<keyword evidence="3" id="KW-1185">Reference proteome</keyword>
<organism evidence="2 3">
    <name type="scientific">Dreissena polymorpha</name>
    <name type="common">Zebra mussel</name>
    <name type="synonym">Mytilus polymorpha</name>
    <dbReference type="NCBI Taxonomy" id="45954"/>
    <lineage>
        <taxon>Eukaryota</taxon>
        <taxon>Metazoa</taxon>
        <taxon>Spiralia</taxon>
        <taxon>Lophotrochozoa</taxon>
        <taxon>Mollusca</taxon>
        <taxon>Bivalvia</taxon>
        <taxon>Autobranchia</taxon>
        <taxon>Heteroconchia</taxon>
        <taxon>Euheterodonta</taxon>
        <taxon>Imparidentia</taxon>
        <taxon>Neoheterodontei</taxon>
        <taxon>Myida</taxon>
        <taxon>Dreissenoidea</taxon>
        <taxon>Dreissenidae</taxon>
        <taxon>Dreissena</taxon>
    </lineage>
</organism>
<reference evidence="2" key="2">
    <citation type="submission" date="2020-11" db="EMBL/GenBank/DDBJ databases">
        <authorList>
            <person name="McCartney M.A."/>
            <person name="Auch B."/>
            <person name="Kono T."/>
            <person name="Mallez S."/>
            <person name="Becker A."/>
            <person name="Gohl D.M."/>
            <person name="Silverstein K.A.T."/>
            <person name="Koren S."/>
            <person name="Bechman K.B."/>
            <person name="Herman A."/>
            <person name="Abrahante J.E."/>
            <person name="Garbe J."/>
        </authorList>
    </citation>
    <scope>NUCLEOTIDE SEQUENCE</scope>
    <source>
        <strain evidence="2">Duluth1</strain>
        <tissue evidence="2">Whole animal</tissue>
    </source>
</reference>
<evidence type="ECO:0000313" key="2">
    <source>
        <dbReference type="EMBL" id="KAH3849375.1"/>
    </source>
</evidence>
<accession>A0A9D4R111</accession>
<dbReference type="Proteomes" id="UP000828390">
    <property type="component" value="Unassembled WGS sequence"/>
</dbReference>
<comment type="caution">
    <text evidence="2">The sequence shown here is derived from an EMBL/GenBank/DDBJ whole genome shotgun (WGS) entry which is preliminary data.</text>
</comment>